<sequence length="251" mass="26488">MACSCMTRRGFLATTAAGSVLSLSGCVGAPPAMVSSYEVEAMGLQAWSELRAQVPLSRETAYRSTLDQVSRRLLVHAGETPEAWEVQVFASPEVNAFALPGRKIGVYEGMFRVARSADHLAAVVGHEIGHLSANHPQERISAEVATDTALQLVGGLLGARNVGNADVITAALGLGAQVGLLLPYSRNQELEADAFGLRAMAGAGYDARQALDLWRRMELEGGARGPEFLATHPAPAARIDAMQQVLATLPA</sequence>
<keyword evidence="5 6" id="KW-0482">Metalloprotease</keyword>
<organism evidence="9 10">
    <name type="scientific">Rhodovulum euryhalinum</name>
    <dbReference type="NCBI Taxonomy" id="35805"/>
    <lineage>
        <taxon>Bacteria</taxon>
        <taxon>Pseudomonadati</taxon>
        <taxon>Pseudomonadota</taxon>
        <taxon>Alphaproteobacteria</taxon>
        <taxon>Rhodobacterales</taxon>
        <taxon>Paracoccaceae</taxon>
        <taxon>Rhodovulum</taxon>
    </lineage>
</organism>
<evidence type="ECO:0000256" key="5">
    <source>
        <dbReference type="ARBA" id="ARBA00023049"/>
    </source>
</evidence>
<evidence type="ECO:0000313" key="9">
    <source>
        <dbReference type="EMBL" id="TCO71635.1"/>
    </source>
</evidence>
<dbReference type="PANTHER" id="PTHR22726:SF24">
    <property type="entry name" value="M48 FAMILY METALLOPEPTIDASE"/>
    <property type="match status" value="1"/>
</dbReference>
<evidence type="ECO:0000313" key="10">
    <source>
        <dbReference type="Proteomes" id="UP000295142"/>
    </source>
</evidence>
<accession>A0A4R2KY75</accession>
<evidence type="ECO:0000256" key="2">
    <source>
        <dbReference type="ARBA" id="ARBA00022723"/>
    </source>
</evidence>
<evidence type="ECO:0000256" key="6">
    <source>
        <dbReference type="RuleBase" id="RU003983"/>
    </source>
</evidence>
<dbReference type="PANTHER" id="PTHR22726">
    <property type="entry name" value="METALLOENDOPEPTIDASE OMA1"/>
    <property type="match status" value="1"/>
</dbReference>
<keyword evidence="2" id="KW-0479">Metal-binding</keyword>
<evidence type="ECO:0000259" key="8">
    <source>
        <dbReference type="Pfam" id="PF01435"/>
    </source>
</evidence>
<dbReference type="PROSITE" id="PS51318">
    <property type="entry name" value="TAT"/>
    <property type="match status" value="1"/>
</dbReference>
<keyword evidence="10" id="KW-1185">Reference proteome</keyword>
<comment type="similarity">
    <text evidence="6">Belongs to the peptidase M48 family.</text>
</comment>
<evidence type="ECO:0000256" key="7">
    <source>
        <dbReference type="SAM" id="SignalP"/>
    </source>
</evidence>
<evidence type="ECO:0000256" key="4">
    <source>
        <dbReference type="ARBA" id="ARBA00022833"/>
    </source>
</evidence>
<evidence type="ECO:0000256" key="1">
    <source>
        <dbReference type="ARBA" id="ARBA00022670"/>
    </source>
</evidence>
<dbReference type="Proteomes" id="UP000295142">
    <property type="component" value="Unassembled WGS sequence"/>
</dbReference>
<feature type="domain" description="Peptidase M48" evidence="8">
    <location>
        <begin position="65"/>
        <end position="244"/>
    </location>
</feature>
<dbReference type="InterPro" id="IPR001915">
    <property type="entry name" value="Peptidase_M48"/>
</dbReference>
<dbReference type="Pfam" id="PF01435">
    <property type="entry name" value="Peptidase_M48"/>
    <property type="match status" value="1"/>
</dbReference>
<protein>
    <submittedName>
        <fullName evidence="9">Peptidase M48-like protein</fullName>
    </submittedName>
</protein>
<dbReference type="OrthoDB" id="9810445at2"/>
<proteinExistence type="inferred from homology"/>
<feature type="chain" id="PRO_5020809794" evidence="7">
    <location>
        <begin position="30"/>
        <end position="251"/>
    </location>
</feature>
<name>A0A4R2KY75_9RHOB</name>
<dbReference type="GO" id="GO:0004222">
    <property type="term" value="F:metalloendopeptidase activity"/>
    <property type="evidence" value="ECO:0007669"/>
    <property type="project" value="InterPro"/>
</dbReference>
<keyword evidence="1 6" id="KW-0645">Protease</keyword>
<dbReference type="GO" id="GO:0046872">
    <property type="term" value="F:metal ion binding"/>
    <property type="evidence" value="ECO:0007669"/>
    <property type="project" value="UniProtKB-KW"/>
</dbReference>
<keyword evidence="4 6" id="KW-0862">Zinc</keyword>
<keyword evidence="3 6" id="KW-0378">Hydrolase</keyword>
<comment type="cofactor">
    <cofactor evidence="6">
        <name>Zn(2+)</name>
        <dbReference type="ChEBI" id="CHEBI:29105"/>
    </cofactor>
    <text evidence="6">Binds 1 zinc ion per subunit.</text>
</comment>
<dbReference type="Gene3D" id="3.30.2010.10">
    <property type="entry name" value="Metalloproteases ('zincins'), catalytic domain"/>
    <property type="match status" value="1"/>
</dbReference>
<dbReference type="RefSeq" id="WP_132543952.1">
    <property type="nucleotide sequence ID" value="NZ_SLWW01000006.1"/>
</dbReference>
<dbReference type="InterPro" id="IPR051156">
    <property type="entry name" value="Mito/Outer_Membr_Metalloprot"/>
</dbReference>
<gene>
    <name evidence="9" type="ORF">EV655_106127</name>
</gene>
<dbReference type="GO" id="GO:0051603">
    <property type="term" value="P:proteolysis involved in protein catabolic process"/>
    <property type="evidence" value="ECO:0007669"/>
    <property type="project" value="TreeGrafter"/>
</dbReference>
<comment type="caution">
    <text evidence="9">The sequence shown here is derived from an EMBL/GenBank/DDBJ whole genome shotgun (WGS) entry which is preliminary data.</text>
</comment>
<dbReference type="CDD" id="cd07331">
    <property type="entry name" value="M48C_Oma1_like"/>
    <property type="match status" value="1"/>
</dbReference>
<dbReference type="InterPro" id="IPR006311">
    <property type="entry name" value="TAT_signal"/>
</dbReference>
<feature type="signal peptide" evidence="7">
    <location>
        <begin position="1"/>
        <end position="29"/>
    </location>
</feature>
<reference evidence="9 10" key="1">
    <citation type="submission" date="2019-03" db="EMBL/GenBank/DDBJ databases">
        <title>Genomic Encyclopedia of Type Strains, Phase IV (KMG-IV): sequencing the most valuable type-strain genomes for metagenomic binning, comparative biology and taxonomic classification.</title>
        <authorList>
            <person name="Goeker M."/>
        </authorList>
    </citation>
    <scope>NUCLEOTIDE SEQUENCE [LARGE SCALE GENOMIC DNA]</scope>
    <source>
        <strain evidence="9 10">DSM 4868</strain>
    </source>
</reference>
<dbReference type="GO" id="GO:0016020">
    <property type="term" value="C:membrane"/>
    <property type="evidence" value="ECO:0007669"/>
    <property type="project" value="TreeGrafter"/>
</dbReference>
<dbReference type="AlphaFoldDB" id="A0A4R2KY75"/>
<keyword evidence="7" id="KW-0732">Signal</keyword>
<dbReference type="EMBL" id="SLWW01000006">
    <property type="protein sequence ID" value="TCO71635.1"/>
    <property type="molecule type" value="Genomic_DNA"/>
</dbReference>
<evidence type="ECO:0000256" key="3">
    <source>
        <dbReference type="ARBA" id="ARBA00022801"/>
    </source>
</evidence>